<feature type="domain" description="F-box" evidence="2">
    <location>
        <begin position="2"/>
        <end position="58"/>
    </location>
</feature>
<keyword evidence="1" id="KW-0812">Transmembrane</keyword>
<evidence type="ECO:0000259" key="2">
    <source>
        <dbReference type="PROSITE" id="PS50181"/>
    </source>
</evidence>
<protein>
    <recommendedName>
        <fullName evidence="2">F-box domain-containing protein</fullName>
    </recommendedName>
</protein>
<keyword evidence="1" id="KW-0472">Membrane</keyword>
<dbReference type="InterPro" id="IPR001810">
    <property type="entry name" value="F-box_dom"/>
</dbReference>
<keyword evidence="1" id="KW-1133">Transmembrane helix</keyword>
<dbReference type="Pfam" id="PF24758">
    <property type="entry name" value="LRR_At5g56370"/>
    <property type="match status" value="1"/>
</dbReference>
<dbReference type="AlphaFoldDB" id="A0ABD1GIT4"/>
<dbReference type="Proteomes" id="UP001567538">
    <property type="component" value="Unassembled WGS sequence"/>
</dbReference>
<evidence type="ECO:0000313" key="4">
    <source>
        <dbReference type="Proteomes" id="UP001567538"/>
    </source>
</evidence>
<dbReference type="Gene3D" id="3.80.10.10">
    <property type="entry name" value="Ribonuclease Inhibitor"/>
    <property type="match status" value="1"/>
</dbReference>
<dbReference type="InterPro" id="IPR032675">
    <property type="entry name" value="LRR_dom_sf"/>
</dbReference>
<dbReference type="PANTHER" id="PTHR32212:SF234">
    <property type="entry name" value="F-BOX_LRR-REPEAT PROTEIN 13-LIKE"/>
    <property type="match status" value="1"/>
</dbReference>
<dbReference type="SUPFAM" id="SSF81383">
    <property type="entry name" value="F-box domain"/>
    <property type="match status" value="1"/>
</dbReference>
<organism evidence="3 4">
    <name type="scientific">Salvia divinorum</name>
    <name type="common">Maria pastora</name>
    <name type="synonym">Diviner's sage</name>
    <dbReference type="NCBI Taxonomy" id="28513"/>
    <lineage>
        <taxon>Eukaryota</taxon>
        <taxon>Viridiplantae</taxon>
        <taxon>Streptophyta</taxon>
        <taxon>Embryophyta</taxon>
        <taxon>Tracheophyta</taxon>
        <taxon>Spermatophyta</taxon>
        <taxon>Magnoliopsida</taxon>
        <taxon>eudicotyledons</taxon>
        <taxon>Gunneridae</taxon>
        <taxon>Pentapetalae</taxon>
        <taxon>asterids</taxon>
        <taxon>lamiids</taxon>
        <taxon>Lamiales</taxon>
        <taxon>Lamiaceae</taxon>
        <taxon>Nepetoideae</taxon>
        <taxon>Mentheae</taxon>
        <taxon>Salviinae</taxon>
        <taxon>Salvia</taxon>
        <taxon>Salvia subgen. Calosphace</taxon>
    </lineage>
</organism>
<reference evidence="3 4" key="1">
    <citation type="submission" date="2024-06" db="EMBL/GenBank/DDBJ databases">
        <title>A chromosome level genome sequence of Diviner's sage (Salvia divinorum).</title>
        <authorList>
            <person name="Ford S.A."/>
            <person name="Ro D.-K."/>
            <person name="Ness R.W."/>
            <person name="Phillips M.A."/>
        </authorList>
    </citation>
    <scope>NUCLEOTIDE SEQUENCE [LARGE SCALE GENOMIC DNA]</scope>
    <source>
        <strain evidence="3">SAF-2024a</strain>
        <tissue evidence="3">Leaf</tissue>
    </source>
</reference>
<comment type="caution">
    <text evidence="3">The sequence shown here is derived from an EMBL/GenBank/DDBJ whole genome shotgun (WGS) entry which is preliminary data.</text>
</comment>
<feature type="transmembrane region" description="Helical" evidence="1">
    <location>
        <begin position="12"/>
        <end position="31"/>
    </location>
</feature>
<dbReference type="EMBL" id="JBEAFC010000008">
    <property type="protein sequence ID" value="KAL1543099.1"/>
    <property type="molecule type" value="Genomic_DNA"/>
</dbReference>
<evidence type="ECO:0000313" key="3">
    <source>
        <dbReference type="EMBL" id="KAL1543099.1"/>
    </source>
</evidence>
<dbReference type="InterPro" id="IPR055411">
    <property type="entry name" value="LRR_FXL15/At3g58940/PEG3-like"/>
</dbReference>
<dbReference type="InterPro" id="IPR036047">
    <property type="entry name" value="F-box-like_dom_sf"/>
</dbReference>
<evidence type="ECO:0000256" key="1">
    <source>
        <dbReference type="SAM" id="Phobius"/>
    </source>
</evidence>
<gene>
    <name evidence="3" type="ORF">AAHA92_20113</name>
</gene>
<proteinExistence type="predicted"/>
<dbReference type="Pfam" id="PF00646">
    <property type="entry name" value="F-box"/>
    <property type="match status" value="1"/>
</dbReference>
<dbReference type="PANTHER" id="PTHR32212">
    <property type="entry name" value="CYCLIN-LIKE F-BOX"/>
    <property type="match status" value="1"/>
</dbReference>
<accession>A0ABD1GIT4</accession>
<name>A0ABD1GIT4_SALDI</name>
<keyword evidence="4" id="KW-1185">Reference proteome</keyword>
<sequence>MDDRLSELPESLILVILSFLPMTYLVTTTLLSKRWKHLWTTVPSLHLRHPIDADFDKFQAFVSRALTHWRVPKLLKFTIDISFYLHMSGCIDSCLLFAIDHQVEELHLEATPSFYSIFESRMYYVPHPRLYSCSSITKLTLASVELSIGESVRWNRLNSLTIEDAVSLSEDTMNKIFSGAPVLEALNLHVRESGEDLNIRSASLKMLKIVMSGLGSESKAALRVLALNLETLEISGISYTRCLLEVPS</sequence>
<dbReference type="PROSITE" id="PS50181">
    <property type="entry name" value="FBOX"/>
    <property type="match status" value="1"/>
</dbReference>